<evidence type="ECO:0000313" key="7">
    <source>
        <dbReference type="EMBL" id="MBB5191547.1"/>
    </source>
</evidence>
<evidence type="ECO:0000256" key="6">
    <source>
        <dbReference type="SAM" id="Phobius"/>
    </source>
</evidence>
<evidence type="ECO:0000256" key="1">
    <source>
        <dbReference type="ARBA" id="ARBA00004651"/>
    </source>
</evidence>
<dbReference type="GO" id="GO:0043190">
    <property type="term" value="C:ATP-binding cassette (ABC) transporter complex"/>
    <property type="evidence" value="ECO:0007669"/>
    <property type="project" value="InterPro"/>
</dbReference>
<dbReference type="RefSeq" id="WP_184100663.1">
    <property type="nucleotide sequence ID" value="NZ_JACHHN010000004.1"/>
</dbReference>
<feature type="transmembrane region" description="Helical" evidence="6">
    <location>
        <begin position="333"/>
        <end position="355"/>
    </location>
</feature>
<gene>
    <name evidence="7" type="ORF">HNQ50_002277</name>
</gene>
<evidence type="ECO:0000256" key="2">
    <source>
        <dbReference type="ARBA" id="ARBA00022475"/>
    </source>
</evidence>
<name>A0A840REW3_9NEIS</name>
<feature type="transmembrane region" description="Helical" evidence="6">
    <location>
        <begin position="307"/>
        <end position="327"/>
    </location>
</feature>
<dbReference type="GO" id="GO:0055085">
    <property type="term" value="P:transmembrane transport"/>
    <property type="evidence" value="ECO:0007669"/>
    <property type="project" value="InterPro"/>
</dbReference>
<protein>
    <submittedName>
        <fullName evidence="7">Lipopolysaccharide export system permease protein</fullName>
    </submittedName>
</protein>
<accession>A0A840REW3</accession>
<dbReference type="InterPro" id="IPR005495">
    <property type="entry name" value="LptG/LptF_permease"/>
</dbReference>
<dbReference type="PANTHER" id="PTHR33529:SF2">
    <property type="entry name" value="LIPOPOLYSACCHARIDE EXPORT SYSTEM PERMEASE PROTEIN LPTG"/>
    <property type="match status" value="1"/>
</dbReference>
<dbReference type="InterPro" id="IPR030923">
    <property type="entry name" value="LptG"/>
</dbReference>
<keyword evidence="8" id="KW-1185">Reference proteome</keyword>
<keyword evidence="2" id="KW-1003">Cell membrane</keyword>
<dbReference type="GO" id="GO:0015920">
    <property type="term" value="P:lipopolysaccharide transport"/>
    <property type="evidence" value="ECO:0007669"/>
    <property type="project" value="TreeGrafter"/>
</dbReference>
<proteinExistence type="predicted"/>
<dbReference type="EMBL" id="JACHHN010000004">
    <property type="protein sequence ID" value="MBB5191547.1"/>
    <property type="molecule type" value="Genomic_DNA"/>
</dbReference>
<evidence type="ECO:0000256" key="5">
    <source>
        <dbReference type="ARBA" id="ARBA00023136"/>
    </source>
</evidence>
<keyword evidence="5 6" id="KW-0472">Membrane</keyword>
<feature type="transmembrane region" description="Helical" evidence="6">
    <location>
        <begin position="100"/>
        <end position="118"/>
    </location>
</feature>
<evidence type="ECO:0000256" key="3">
    <source>
        <dbReference type="ARBA" id="ARBA00022692"/>
    </source>
</evidence>
<evidence type="ECO:0000313" key="8">
    <source>
        <dbReference type="Proteomes" id="UP000543030"/>
    </source>
</evidence>
<dbReference type="Proteomes" id="UP000543030">
    <property type="component" value="Unassembled WGS sequence"/>
</dbReference>
<feature type="transmembrane region" description="Helical" evidence="6">
    <location>
        <begin position="277"/>
        <end position="295"/>
    </location>
</feature>
<organism evidence="7 8">
    <name type="scientific">Silvimonas terrae</name>
    <dbReference type="NCBI Taxonomy" id="300266"/>
    <lineage>
        <taxon>Bacteria</taxon>
        <taxon>Pseudomonadati</taxon>
        <taxon>Pseudomonadota</taxon>
        <taxon>Betaproteobacteria</taxon>
        <taxon>Neisseriales</taxon>
        <taxon>Chitinibacteraceae</taxon>
        <taxon>Silvimonas</taxon>
    </lineage>
</organism>
<dbReference type="AlphaFoldDB" id="A0A840REW3"/>
<keyword evidence="4 6" id="KW-1133">Transmembrane helix</keyword>
<feature type="transmembrane region" description="Helical" evidence="6">
    <location>
        <begin position="12"/>
        <end position="31"/>
    </location>
</feature>
<dbReference type="Pfam" id="PF03739">
    <property type="entry name" value="LptF_LptG"/>
    <property type="match status" value="1"/>
</dbReference>
<comment type="subcellular location">
    <subcellularLocation>
        <location evidence="1">Cell membrane</location>
        <topology evidence="1">Multi-pass membrane protein</topology>
    </subcellularLocation>
</comment>
<keyword evidence="3 6" id="KW-0812">Transmembrane</keyword>
<evidence type="ECO:0000256" key="4">
    <source>
        <dbReference type="ARBA" id="ARBA00022989"/>
    </source>
</evidence>
<sequence length="360" mass="40024">MMKILARYLFRQLTVFILFTLIGLLGLYNFFDLIGELGDLGKGGYTLSDALIYVFLQTPSNAYNLMPIAVLIGGIFALSTLAGNAELTVMRAAGVSVKRLLFWLLSIGVLYGAVTLLLGEYVAPVAKQAANQHRLAATKAMLVGEFRSGVWVKDGHQIVNIAEMLPDLTILGIRIYEFGDKMVLNRIMDGTQGKYKGHGEWELEGSAETRFAPNEGGVTMTRAAVGIWSTSITPEMLAVLLVEPSQMSGRSLYSYIDHLRRNNQKTSRYELALWGKLFYPLACLSMIVIALPFAQTQRRSGNVGMRLFAGIIVGMAFHFLNQVVVYLGELRAWPPALVVSIPTLFFLFIALVMLWRQERR</sequence>
<feature type="transmembrane region" description="Helical" evidence="6">
    <location>
        <begin position="65"/>
        <end position="88"/>
    </location>
</feature>
<dbReference type="NCBIfam" id="TIGR04408">
    <property type="entry name" value="LptG_lptG"/>
    <property type="match status" value="1"/>
</dbReference>
<reference evidence="7 8" key="1">
    <citation type="submission" date="2020-08" db="EMBL/GenBank/DDBJ databases">
        <title>Genomic Encyclopedia of Type Strains, Phase IV (KMG-IV): sequencing the most valuable type-strain genomes for metagenomic binning, comparative biology and taxonomic classification.</title>
        <authorList>
            <person name="Goeker M."/>
        </authorList>
    </citation>
    <scope>NUCLEOTIDE SEQUENCE [LARGE SCALE GENOMIC DNA]</scope>
    <source>
        <strain evidence="7 8">DSM 18233</strain>
    </source>
</reference>
<comment type="caution">
    <text evidence="7">The sequence shown here is derived from an EMBL/GenBank/DDBJ whole genome shotgun (WGS) entry which is preliminary data.</text>
</comment>
<dbReference type="PANTHER" id="PTHR33529">
    <property type="entry name" value="SLR0882 PROTEIN-RELATED"/>
    <property type="match status" value="1"/>
</dbReference>